<dbReference type="STRING" id="1727163.AO498_05065"/>
<dbReference type="EMBL" id="CP012836">
    <property type="protein sequence ID" value="AMQ55769.1"/>
    <property type="molecule type" value="Genomic_DNA"/>
</dbReference>
<feature type="signal peptide" evidence="1">
    <location>
        <begin position="1"/>
        <end position="21"/>
    </location>
</feature>
<evidence type="ECO:0000313" key="3">
    <source>
        <dbReference type="EMBL" id="AMQ55769.1"/>
    </source>
</evidence>
<name>A0A142EKW4_9BACT</name>
<dbReference type="KEGG" id="alm:AO498_05065"/>
<dbReference type="Proteomes" id="UP000073816">
    <property type="component" value="Chromosome"/>
</dbReference>
<keyword evidence="1" id="KW-0732">Signal</keyword>
<dbReference type="PATRIC" id="fig|1727163.4.peg.1054"/>
<organism evidence="3 4">
    <name type="scientific">Algoriphagus sanaruensis</name>
    <dbReference type="NCBI Taxonomy" id="1727163"/>
    <lineage>
        <taxon>Bacteria</taxon>
        <taxon>Pseudomonadati</taxon>
        <taxon>Bacteroidota</taxon>
        <taxon>Cytophagia</taxon>
        <taxon>Cytophagales</taxon>
        <taxon>Cyclobacteriaceae</taxon>
        <taxon>Algoriphagus</taxon>
    </lineage>
</organism>
<protein>
    <recommendedName>
        <fullName evidence="2">DUF2059 domain-containing protein</fullName>
    </recommendedName>
</protein>
<gene>
    <name evidence="3" type="ORF">AO498_05065</name>
</gene>
<reference evidence="4" key="1">
    <citation type="submission" date="2015-09" db="EMBL/GenBank/DDBJ databases">
        <title>Complete sequence of Algoriphagus sp. M8-2.</title>
        <authorList>
            <person name="Shintani M."/>
        </authorList>
    </citation>
    <scope>NUCLEOTIDE SEQUENCE [LARGE SCALE GENOMIC DNA]</scope>
    <source>
        <strain evidence="4">M8-2</strain>
    </source>
</reference>
<evidence type="ECO:0000259" key="2">
    <source>
        <dbReference type="Pfam" id="PF09832"/>
    </source>
</evidence>
<evidence type="ECO:0000313" key="4">
    <source>
        <dbReference type="Proteomes" id="UP000073816"/>
    </source>
</evidence>
<dbReference type="InterPro" id="IPR018637">
    <property type="entry name" value="DUF2059"/>
</dbReference>
<dbReference type="Pfam" id="PF09832">
    <property type="entry name" value="DUF2059"/>
    <property type="match status" value="1"/>
</dbReference>
<feature type="chain" id="PRO_5007494703" description="DUF2059 domain-containing protein" evidence="1">
    <location>
        <begin position="22"/>
        <end position="146"/>
    </location>
</feature>
<dbReference type="OrthoDB" id="1143459at2"/>
<feature type="domain" description="DUF2059" evidence="2">
    <location>
        <begin position="73"/>
        <end position="131"/>
    </location>
</feature>
<reference evidence="3 4" key="2">
    <citation type="journal article" date="2016" name="Genome Announc.">
        <title>Complete Genome Sequence of Algoriphagus sp. Strain M8-2, Isolated from a Brackish Lake.</title>
        <authorList>
            <person name="Muraguchi Y."/>
            <person name="Kushimoto K."/>
            <person name="Ohtsubo Y."/>
            <person name="Suzuki T."/>
            <person name="Dohra H."/>
            <person name="Kimbara K."/>
            <person name="Shintani M."/>
        </authorList>
    </citation>
    <scope>NUCLEOTIDE SEQUENCE [LARGE SCALE GENOMIC DNA]</scope>
    <source>
        <strain evidence="3 4">M8-2</strain>
    </source>
</reference>
<evidence type="ECO:0000256" key="1">
    <source>
        <dbReference type="SAM" id="SignalP"/>
    </source>
</evidence>
<sequence>MKRILATLVLLIVFHVSFSQTQPKEPVFQLLDAMKISTNMNQMVDVLRKNPMFASSNVPDEFWEEFKAEMSSDELMKEIAAVYSKYYSEEKMMDLIQFYNSPIGQKTLEITPALTGETMQIGQRYGMQVVQKISEKMKEKGYTSSL</sequence>
<keyword evidence="4" id="KW-1185">Reference proteome</keyword>
<dbReference type="AlphaFoldDB" id="A0A142EKW4"/>
<accession>A0A142EKW4</accession>
<dbReference type="RefSeq" id="WP_067544429.1">
    <property type="nucleotide sequence ID" value="NZ_CP012836.1"/>
</dbReference>
<proteinExistence type="predicted"/>